<evidence type="ECO:0000256" key="5">
    <source>
        <dbReference type="ARBA" id="ARBA00023242"/>
    </source>
</evidence>
<comment type="subcellular location">
    <subcellularLocation>
        <location evidence="1">Nucleus</location>
    </subcellularLocation>
</comment>
<keyword evidence="3" id="KW-0805">Transcription regulation</keyword>
<dbReference type="Gene3D" id="4.10.240.10">
    <property type="entry name" value="Zn(2)-C6 fungal-type DNA-binding domain"/>
    <property type="match status" value="1"/>
</dbReference>
<keyword evidence="5" id="KW-0539">Nucleus</keyword>
<evidence type="ECO:0000313" key="8">
    <source>
        <dbReference type="EMBL" id="TIA93555.1"/>
    </source>
</evidence>
<dbReference type="CDD" id="cd00067">
    <property type="entry name" value="GAL4"/>
    <property type="match status" value="1"/>
</dbReference>
<dbReference type="EMBL" id="SPNW01000001">
    <property type="protein sequence ID" value="TIA93555.1"/>
    <property type="molecule type" value="Genomic_DNA"/>
</dbReference>
<dbReference type="SUPFAM" id="SSF57701">
    <property type="entry name" value="Zn2/Cys6 DNA-binding domain"/>
    <property type="match status" value="1"/>
</dbReference>
<feature type="compositionally biased region" description="Polar residues" evidence="6">
    <location>
        <begin position="70"/>
        <end position="100"/>
    </location>
</feature>
<dbReference type="GO" id="GO:0000981">
    <property type="term" value="F:DNA-binding transcription factor activity, RNA polymerase II-specific"/>
    <property type="evidence" value="ECO:0007669"/>
    <property type="project" value="InterPro"/>
</dbReference>
<comment type="caution">
    <text evidence="8">The sequence shown here is derived from an EMBL/GenBank/DDBJ whole genome shotgun (WGS) entry which is preliminary data.</text>
</comment>
<evidence type="ECO:0000256" key="6">
    <source>
        <dbReference type="SAM" id="MobiDB-lite"/>
    </source>
</evidence>
<dbReference type="Proteomes" id="UP000310189">
    <property type="component" value="Unassembled WGS sequence"/>
</dbReference>
<dbReference type="InterPro" id="IPR036864">
    <property type="entry name" value="Zn2-C6_fun-type_DNA-bd_sf"/>
</dbReference>
<feature type="compositionally biased region" description="Low complexity" evidence="6">
    <location>
        <begin position="104"/>
        <end position="121"/>
    </location>
</feature>
<feature type="domain" description="Zn(2)-C6 fungal-type" evidence="7">
    <location>
        <begin position="27"/>
        <end position="57"/>
    </location>
</feature>
<organism evidence="8 9">
    <name type="scientific">Wallemia hederae</name>
    <dbReference type="NCBI Taxonomy" id="1540922"/>
    <lineage>
        <taxon>Eukaryota</taxon>
        <taxon>Fungi</taxon>
        <taxon>Dikarya</taxon>
        <taxon>Basidiomycota</taxon>
        <taxon>Wallemiomycotina</taxon>
        <taxon>Wallemiomycetes</taxon>
        <taxon>Wallemiales</taxon>
        <taxon>Wallemiaceae</taxon>
        <taxon>Wallemia</taxon>
    </lineage>
</organism>
<dbReference type="PANTHER" id="PTHR47338:SF29">
    <property type="entry name" value="ZN(2)-C6 FUNGAL-TYPE DOMAIN-CONTAINING PROTEIN"/>
    <property type="match status" value="1"/>
</dbReference>
<evidence type="ECO:0000256" key="1">
    <source>
        <dbReference type="ARBA" id="ARBA00004123"/>
    </source>
</evidence>
<evidence type="ECO:0000313" key="9">
    <source>
        <dbReference type="Proteomes" id="UP000310189"/>
    </source>
</evidence>
<protein>
    <recommendedName>
        <fullName evidence="7">Zn(2)-C6 fungal-type domain-containing protein</fullName>
    </recommendedName>
</protein>
<dbReference type="OrthoDB" id="39175at2759"/>
<dbReference type="Pfam" id="PF00172">
    <property type="entry name" value="Zn_clus"/>
    <property type="match status" value="1"/>
</dbReference>
<dbReference type="PANTHER" id="PTHR47338">
    <property type="entry name" value="ZN(II)2CYS6 TRANSCRIPTION FACTOR (EUROFUNG)-RELATED"/>
    <property type="match status" value="1"/>
</dbReference>
<dbReference type="InterPro" id="IPR001138">
    <property type="entry name" value="Zn2Cys6_DnaBD"/>
</dbReference>
<evidence type="ECO:0000256" key="4">
    <source>
        <dbReference type="ARBA" id="ARBA00023163"/>
    </source>
</evidence>
<sequence>MTSKKKPKQDSGSETTQYQPTLKRGQACLSCRRLKLRCSADKPTCGHCARTGRECVYDSKEAREIISILKAQQESSSSARQTQPTIEPQRTNPQNITIPNQVYPPSFNAQPSSSSSYSEYGNPYSTQAAPFLPQMHEPYVVRREEATLYDTSLEYLHQPQDTTLSPSWLGHNPYEEYYKYLYSKSR</sequence>
<dbReference type="GO" id="GO:0008270">
    <property type="term" value="F:zinc ion binding"/>
    <property type="evidence" value="ECO:0007669"/>
    <property type="project" value="InterPro"/>
</dbReference>
<evidence type="ECO:0000256" key="3">
    <source>
        <dbReference type="ARBA" id="ARBA00023015"/>
    </source>
</evidence>
<keyword evidence="2" id="KW-0479">Metal-binding</keyword>
<dbReference type="SMART" id="SM00066">
    <property type="entry name" value="GAL4"/>
    <property type="match status" value="1"/>
</dbReference>
<keyword evidence="9" id="KW-1185">Reference proteome</keyword>
<keyword evidence="4" id="KW-0804">Transcription</keyword>
<feature type="compositionally biased region" description="Polar residues" evidence="6">
    <location>
        <begin position="10"/>
        <end position="20"/>
    </location>
</feature>
<dbReference type="GO" id="GO:0005634">
    <property type="term" value="C:nucleus"/>
    <property type="evidence" value="ECO:0007669"/>
    <property type="project" value="UniProtKB-SubCell"/>
</dbReference>
<accession>A0A4T0FYY7</accession>
<reference evidence="8 9" key="1">
    <citation type="submission" date="2019-03" db="EMBL/GenBank/DDBJ databases">
        <title>Sequencing 23 genomes of Wallemia ichthyophaga.</title>
        <authorList>
            <person name="Gostincar C."/>
        </authorList>
    </citation>
    <scope>NUCLEOTIDE SEQUENCE [LARGE SCALE GENOMIC DNA]</scope>
    <source>
        <strain evidence="8 9">EXF-5753</strain>
    </source>
</reference>
<dbReference type="PROSITE" id="PS50048">
    <property type="entry name" value="ZN2_CY6_FUNGAL_2"/>
    <property type="match status" value="1"/>
</dbReference>
<proteinExistence type="predicted"/>
<dbReference type="AlphaFoldDB" id="A0A4T0FYY7"/>
<dbReference type="PROSITE" id="PS00463">
    <property type="entry name" value="ZN2_CY6_FUNGAL_1"/>
    <property type="match status" value="1"/>
</dbReference>
<evidence type="ECO:0000256" key="2">
    <source>
        <dbReference type="ARBA" id="ARBA00022723"/>
    </source>
</evidence>
<gene>
    <name evidence="8" type="ORF">E3P99_00052</name>
</gene>
<feature type="region of interest" description="Disordered" evidence="6">
    <location>
        <begin position="1"/>
        <end position="24"/>
    </location>
</feature>
<name>A0A4T0FYY7_9BASI</name>
<dbReference type="InterPro" id="IPR050815">
    <property type="entry name" value="TF_fung"/>
</dbReference>
<feature type="region of interest" description="Disordered" evidence="6">
    <location>
        <begin position="70"/>
        <end position="121"/>
    </location>
</feature>
<evidence type="ECO:0000259" key="7">
    <source>
        <dbReference type="PROSITE" id="PS50048"/>
    </source>
</evidence>